<dbReference type="InParanoid" id="A0A409YY90"/>
<dbReference type="InterPro" id="IPR004166">
    <property type="entry name" value="a-kinase_dom"/>
</dbReference>
<organism evidence="8 9">
    <name type="scientific">Panaeolus cyanescens</name>
    <dbReference type="NCBI Taxonomy" id="181874"/>
    <lineage>
        <taxon>Eukaryota</taxon>
        <taxon>Fungi</taxon>
        <taxon>Dikarya</taxon>
        <taxon>Basidiomycota</taxon>
        <taxon>Agaricomycotina</taxon>
        <taxon>Agaricomycetes</taxon>
        <taxon>Agaricomycetidae</taxon>
        <taxon>Agaricales</taxon>
        <taxon>Agaricineae</taxon>
        <taxon>Galeropsidaceae</taxon>
        <taxon>Panaeolus</taxon>
    </lineage>
</organism>
<gene>
    <name evidence="8" type="ORF">CVT24_005570</name>
</gene>
<reference evidence="8 9" key="1">
    <citation type="journal article" date="2018" name="Evol. Lett.">
        <title>Horizontal gene cluster transfer increased hallucinogenic mushroom diversity.</title>
        <authorList>
            <person name="Reynolds H.T."/>
            <person name="Vijayakumar V."/>
            <person name="Gluck-Thaler E."/>
            <person name="Korotkin H.B."/>
            <person name="Matheny P.B."/>
            <person name="Slot J.C."/>
        </authorList>
    </citation>
    <scope>NUCLEOTIDE SEQUENCE [LARGE SCALE GENOMIC DNA]</scope>
    <source>
        <strain evidence="8 9">2629</strain>
    </source>
</reference>
<dbReference type="PROSITE" id="PS51158">
    <property type="entry name" value="ALPHA_KINASE"/>
    <property type="match status" value="1"/>
</dbReference>
<evidence type="ECO:0000256" key="1">
    <source>
        <dbReference type="ARBA" id="ARBA00022527"/>
    </source>
</evidence>
<accession>A0A409YY90</accession>
<dbReference type="InterPro" id="IPR051852">
    <property type="entry name" value="Alpha-type_PK"/>
</dbReference>
<dbReference type="GO" id="GO:0004674">
    <property type="term" value="F:protein serine/threonine kinase activity"/>
    <property type="evidence" value="ECO:0007669"/>
    <property type="project" value="UniProtKB-KW"/>
</dbReference>
<evidence type="ECO:0000256" key="2">
    <source>
        <dbReference type="ARBA" id="ARBA00022679"/>
    </source>
</evidence>
<evidence type="ECO:0000313" key="9">
    <source>
        <dbReference type="Proteomes" id="UP000284842"/>
    </source>
</evidence>
<evidence type="ECO:0000256" key="6">
    <source>
        <dbReference type="SAM" id="MobiDB-lite"/>
    </source>
</evidence>
<evidence type="ECO:0000313" key="8">
    <source>
        <dbReference type="EMBL" id="PPR07893.1"/>
    </source>
</evidence>
<dbReference type="Gene3D" id="3.20.200.10">
    <property type="entry name" value="MHCK/EF2 kinase"/>
    <property type="match status" value="1"/>
</dbReference>
<dbReference type="OrthoDB" id="301415at2759"/>
<dbReference type="SUPFAM" id="SSF56112">
    <property type="entry name" value="Protein kinase-like (PK-like)"/>
    <property type="match status" value="1"/>
</dbReference>
<keyword evidence="4" id="KW-0418">Kinase</keyword>
<dbReference type="Proteomes" id="UP000284842">
    <property type="component" value="Unassembled WGS sequence"/>
</dbReference>
<comment type="caution">
    <text evidence="8">The sequence shown here is derived from an EMBL/GenBank/DDBJ whole genome shotgun (WGS) entry which is preliminary data.</text>
</comment>
<dbReference type="PANTHER" id="PTHR45992">
    <property type="entry name" value="EUKARYOTIC ELONGATION FACTOR 2 KINASE-RELATED"/>
    <property type="match status" value="1"/>
</dbReference>
<keyword evidence="3" id="KW-0547">Nucleotide-binding</keyword>
<evidence type="ECO:0000256" key="3">
    <source>
        <dbReference type="ARBA" id="ARBA00022741"/>
    </source>
</evidence>
<evidence type="ECO:0000256" key="4">
    <source>
        <dbReference type="ARBA" id="ARBA00022777"/>
    </source>
</evidence>
<dbReference type="InterPro" id="IPR011009">
    <property type="entry name" value="Kinase-like_dom_sf"/>
</dbReference>
<proteinExistence type="predicted"/>
<protein>
    <recommendedName>
        <fullName evidence="7">Alpha-type protein kinase domain-containing protein</fullName>
    </recommendedName>
</protein>
<dbReference type="GO" id="GO:0005524">
    <property type="term" value="F:ATP binding"/>
    <property type="evidence" value="ECO:0007669"/>
    <property type="project" value="UniProtKB-KW"/>
</dbReference>
<evidence type="ECO:0000259" key="7">
    <source>
        <dbReference type="PROSITE" id="PS51158"/>
    </source>
</evidence>
<name>A0A409YY90_9AGAR</name>
<dbReference type="Pfam" id="PF02816">
    <property type="entry name" value="Alpha_kinase"/>
    <property type="match status" value="1"/>
</dbReference>
<sequence>MQCTSTAQIPNPHSRIAFLASHLSNLLSSQFSAEIMPVYCSGCSQRFEAIRGPEGRCGRCNARGPSANGKENWPNCLSCGELYEHLCSKICGQCDYERQRSGDVSAHRAGGSGLNIVSTLVLSILTNVTATLDMAIAPAAIQHAIENSVDPRSHNKPGTIPYTNPYIPDPSALTFNRLTRGENNREDELRQSANRLKDALSGSYLNALSNAEPGIRLGRSNLKIKSAASDAKSSNDAIARFNVILRNIINGNKKGLKIPVFTPPLLQYTGSTQWGSVLEDIRIILSGLYSKLYNGYKIRSTSQFQLAFANGTKTQVPVYEPDTVFSQIWQECIRKKNLVTTVNDVKLFKLELTAVVDYPPLEDPEDDIPSGSTRSKRSRTLSMVSQIDTDHAPKRRAATAGSGAYLTRLEDAVSEMSYAVIKVTCRLPSQAGGQVRWSRTATFSIDIEEESFASGATKHAYKLQIRDDSQVYAAKKFYNIGRRPESVTGTGVAIPYDVNTKHLKEELILACIAKRSLERFNGLLLQRSVHSAFDLVINEPFIITVAEGSDKGMSWLVDTYLGDEPVTKFSGTQCAGSNSDSAGMTCDAFAHFSLHDSDGSFVLVDIQGIITSRRLAGANIAGESKAMLFDFMAHSSGPEMMCLGDKGKTGIKQFCQQHVCNDICKALGLEELSADSYSSELSDNGAHGYIDDLEDNPDPGALRSKTPDGLSYSDGPFTGTGNSSKMAPPPPPVPVMAPTDTAAEEEPFKGGCS</sequence>
<keyword evidence="1" id="KW-0723">Serine/threonine-protein kinase</keyword>
<keyword evidence="5" id="KW-0067">ATP-binding</keyword>
<feature type="domain" description="Alpha-type protein kinase" evidence="7">
    <location>
        <begin position="429"/>
        <end position="672"/>
    </location>
</feature>
<keyword evidence="9" id="KW-1185">Reference proteome</keyword>
<dbReference type="CDD" id="cd04515">
    <property type="entry name" value="Alpha_kinase"/>
    <property type="match status" value="1"/>
</dbReference>
<evidence type="ECO:0000256" key="5">
    <source>
        <dbReference type="ARBA" id="ARBA00022840"/>
    </source>
</evidence>
<keyword evidence="2" id="KW-0808">Transferase</keyword>
<feature type="region of interest" description="Disordered" evidence="6">
    <location>
        <begin position="685"/>
        <end position="753"/>
    </location>
</feature>
<dbReference type="EMBL" id="NHTK01000314">
    <property type="protein sequence ID" value="PPR07893.1"/>
    <property type="molecule type" value="Genomic_DNA"/>
</dbReference>
<dbReference type="SMART" id="SM00811">
    <property type="entry name" value="Alpha_kinase"/>
    <property type="match status" value="1"/>
</dbReference>
<feature type="region of interest" description="Disordered" evidence="6">
    <location>
        <begin position="361"/>
        <end position="381"/>
    </location>
</feature>
<dbReference type="AlphaFoldDB" id="A0A409YY90"/>
<dbReference type="STRING" id="181874.A0A409YY90"/>